<dbReference type="AlphaFoldDB" id="X0T3X5"/>
<name>X0T3X5_9ZZZZ</name>
<proteinExistence type="predicted"/>
<gene>
    <name evidence="1" type="ORF">S01H1_02722</name>
</gene>
<accession>X0T3X5</accession>
<evidence type="ECO:0000313" key="1">
    <source>
        <dbReference type="EMBL" id="GAF70760.1"/>
    </source>
</evidence>
<comment type="caution">
    <text evidence="1">The sequence shown here is derived from an EMBL/GenBank/DDBJ whole genome shotgun (WGS) entry which is preliminary data.</text>
</comment>
<reference evidence="1" key="1">
    <citation type="journal article" date="2014" name="Front. Microbiol.">
        <title>High frequency of phylogenetically diverse reductive dehalogenase-homologous genes in deep subseafloor sedimentary metagenomes.</title>
        <authorList>
            <person name="Kawai M."/>
            <person name="Futagami T."/>
            <person name="Toyoda A."/>
            <person name="Takaki Y."/>
            <person name="Nishi S."/>
            <person name="Hori S."/>
            <person name="Arai W."/>
            <person name="Tsubouchi T."/>
            <person name="Morono Y."/>
            <person name="Uchiyama I."/>
            <person name="Ito T."/>
            <person name="Fujiyama A."/>
            <person name="Inagaki F."/>
            <person name="Takami H."/>
        </authorList>
    </citation>
    <scope>NUCLEOTIDE SEQUENCE</scope>
    <source>
        <strain evidence="1">Expedition CK06-06</strain>
    </source>
</reference>
<protein>
    <submittedName>
        <fullName evidence="1">Uncharacterized protein</fullName>
    </submittedName>
</protein>
<dbReference type="EMBL" id="BARS01001359">
    <property type="protein sequence ID" value="GAF70760.1"/>
    <property type="molecule type" value="Genomic_DNA"/>
</dbReference>
<sequence>METNEIIWQYVPSPVFSMLSLHIAGAERLVNGNTLICEGESGRVFEVTPDCEICWEWNSPFVHEFKSVDVVMLFRAHRYAGDSPELKGRKLDPEVYAAINRQWGLDK</sequence>
<organism evidence="1">
    <name type="scientific">marine sediment metagenome</name>
    <dbReference type="NCBI Taxonomy" id="412755"/>
    <lineage>
        <taxon>unclassified sequences</taxon>
        <taxon>metagenomes</taxon>
        <taxon>ecological metagenomes</taxon>
    </lineage>
</organism>